<dbReference type="GO" id="GO:0042773">
    <property type="term" value="P:ATP synthesis coupled electron transport"/>
    <property type="evidence" value="ECO:0007669"/>
    <property type="project" value="InterPro"/>
</dbReference>
<evidence type="ECO:0000256" key="6">
    <source>
        <dbReference type="RuleBase" id="RU000320"/>
    </source>
</evidence>
<dbReference type="GO" id="GO:0003954">
    <property type="term" value="F:NADH dehydrogenase activity"/>
    <property type="evidence" value="ECO:0007669"/>
    <property type="project" value="TreeGrafter"/>
</dbReference>
<dbReference type="PANTHER" id="PTHR43507">
    <property type="entry name" value="NADH-UBIQUINONE OXIDOREDUCTASE CHAIN 4"/>
    <property type="match status" value="1"/>
</dbReference>
<feature type="region of interest" description="Disordered" evidence="7">
    <location>
        <begin position="531"/>
        <end position="553"/>
    </location>
</feature>
<feature type="transmembrane region" description="Helical" evidence="8">
    <location>
        <begin position="69"/>
        <end position="97"/>
    </location>
</feature>
<dbReference type="Pfam" id="PF00361">
    <property type="entry name" value="Proton_antipo_M"/>
    <property type="match status" value="1"/>
</dbReference>
<dbReference type="PANTHER" id="PTHR43507:SF1">
    <property type="entry name" value="NADH-UBIQUINONE OXIDOREDUCTASE CHAIN 4"/>
    <property type="match status" value="1"/>
</dbReference>
<dbReference type="AlphaFoldDB" id="A0A5M9QHK7"/>
<comment type="subcellular location">
    <subcellularLocation>
        <location evidence="1">Endomembrane system</location>
        <topology evidence="1">Multi-pass membrane protein</topology>
    </subcellularLocation>
    <subcellularLocation>
        <location evidence="6">Membrane</location>
        <topology evidence="6">Multi-pass membrane protein</topology>
    </subcellularLocation>
</comment>
<evidence type="ECO:0000256" key="4">
    <source>
        <dbReference type="ARBA" id="ARBA00022989"/>
    </source>
</evidence>
<comment type="caution">
    <text evidence="10">The sequence shown here is derived from an EMBL/GenBank/DDBJ whole genome shotgun (WGS) entry which is preliminary data.</text>
</comment>
<evidence type="ECO:0000313" key="10">
    <source>
        <dbReference type="EMBL" id="KAA8707888.1"/>
    </source>
</evidence>
<sequence length="553" mass="60154">MEYLLSIIIFFPLLAGLAVFALEDRVAKFFGVSCATIELVLVLALWVGFDSSGSSVQFENLLMLIPAFGISYHIGVDGISLALILLNAIVILLSVLFLHGKSPASHFVACLLLLESILMGVFSAQNVVLFYVFWELSLLPILYMIGVWGSGEKLRAALQFFLYTFFASLIMLLGILYYGFLFFLHSKQFSFELADWLAMPLPASYQLWLFLAFFIAIAVKIPIIPFHAWLPHAYGNAPTLGSVVLSALLLKMGTYALVRFCLPLFPDASIELSLWILVLGLVMIIYGAMVAYAQTDMKQVVAYSSISHMGVVVLGIFSFTLIGISGAVFMMFAHGIVGAALFMLVGIFAARTGSREIGSIQGVARAAPVFCAIFGVVVMANVGLPLTIGFVGEFLSLLGIFATYPLIALLGGLTIILSAAYMLSLYKRLFFGKEADEQKLAKFTDVNRREKLVLGIFSACIIALGIYPKPLLTLIDSGVKPVLETMAARAQVSSSKILLTTLASKQDRALDQIKSFDLMGEYSAEMLDSTQAIESSQLESSPAQQSTPLLLGE</sequence>
<feature type="transmembrane region" description="Helical" evidence="8">
    <location>
        <begin position="128"/>
        <end position="148"/>
    </location>
</feature>
<dbReference type="EMBL" id="VXKE01000021">
    <property type="protein sequence ID" value="KAA8707888.1"/>
    <property type="molecule type" value="Genomic_DNA"/>
</dbReference>
<dbReference type="GO" id="GO:0015990">
    <property type="term" value="P:electron transport coupled proton transport"/>
    <property type="evidence" value="ECO:0007669"/>
    <property type="project" value="TreeGrafter"/>
</dbReference>
<reference evidence="10 11" key="1">
    <citation type="submission" date="2019-09" db="EMBL/GenBank/DDBJ databases">
        <title>Draft genome sequence of various Type strains from the CCUG.</title>
        <authorList>
            <person name="Pineiro-Iglesias B."/>
            <person name="Tunovic T."/>
            <person name="Unosson C."/>
            <person name="Inganas E."/>
            <person name="Ohlen M."/>
            <person name="Cardew S."/>
            <person name="Jensie-Markopoulos S."/>
            <person name="Salva-Serra F."/>
            <person name="Jaen-Luchoro D."/>
            <person name="Karlsson R."/>
            <person name="Svensson-Stadler L."/>
            <person name="Chun J."/>
            <person name="Moore E."/>
        </authorList>
    </citation>
    <scope>NUCLEOTIDE SEQUENCE [LARGE SCALE GENOMIC DNA]</scope>
    <source>
        <strain evidence="10 11">CCUG 32756T</strain>
    </source>
</reference>
<feature type="transmembrane region" description="Helical" evidence="8">
    <location>
        <begin position="160"/>
        <end position="185"/>
    </location>
</feature>
<evidence type="ECO:0000256" key="5">
    <source>
        <dbReference type="ARBA" id="ARBA00023136"/>
    </source>
</evidence>
<keyword evidence="3 6" id="KW-0812">Transmembrane</keyword>
<comment type="similarity">
    <text evidence="2">Belongs to the complex I subunit 4 family.</text>
</comment>
<dbReference type="InterPro" id="IPR010227">
    <property type="entry name" value="NADH_Q_OxRdtase_chainM/4"/>
</dbReference>
<dbReference type="NCBIfam" id="TIGR01972">
    <property type="entry name" value="NDH_I_M"/>
    <property type="match status" value="1"/>
</dbReference>
<evidence type="ECO:0000256" key="7">
    <source>
        <dbReference type="SAM" id="MobiDB-lite"/>
    </source>
</evidence>
<gene>
    <name evidence="10" type="ORF">F4V45_08500</name>
</gene>
<dbReference type="InterPro" id="IPR003918">
    <property type="entry name" value="NADH_UbQ_OxRdtase"/>
</dbReference>
<proteinExistence type="inferred from homology"/>
<dbReference type="PRINTS" id="PR01437">
    <property type="entry name" value="NUOXDRDTASE4"/>
</dbReference>
<feature type="transmembrane region" description="Helical" evidence="8">
    <location>
        <begin position="394"/>
        <end position="423"/>
    </location>
</feature>
<evidence type="ECO:0000256" key="3">
    <source>
        <dbReference type="ARBA" id="ARBA00022692"/>
    </source>
</evidence>
<evidence type="ECO:0000256" key="2">
    <source>
        <dbReference type="ARBA" id="ARBA00009025"/>
    </source>
</evidence>
<feature type="transmembrane region" description="Helical" evidence="8">
    <location>
        <begin position="242"/>
        <end position="266"/>
    </location>
</feature>
<organism evidence="10 11">
    <name type="scientific">Helicobacter canis</name>
    <dbReference type="NCBI Taxonomy" id="29419"/>
    <lineage>
        <taxon>Bacteria</taxon>
        <taxon>Pseudomonadati</taxon>
        <taxon>Campylobacterota</taxon>
        <taxon>Epsilonproteobacteria</taxon>
        <taxon>Campylobacterales</taxon>
        <taxon>Helicobacteraceae</taxon>
        <taxon>Helicobacter</taxon>
    </lineage>
</organism>
<feature type="transmembrane region" description="Helical" evidence="8">
    <location>
        <begin position="452"/>
        <end position="468"/>
    </location>
</feature>
<feature type="domain" description="NADH:quinone oxidoreductase/Mrp antiporter transmembrane" evidence="9">
    <location>
        <begin position="124"/>
        <end position="411"/>
    </location>
</feature>
<evidence type="ECO:0000256" key="1">
    <source>
        <dbReference type="ARBA" id="ARBA00004127"/>
    </source>
</evidence>
<dbReference type="GO" id="GO:0008137">
    <property type="term" value="F:NADH dehydrogenase (ubiquinone) activity"/>
    <property type="evidence" value="ECO:0007669"/>
    <property type="project" value="InterPro"/>
</dbReference>
<feature type="transmembrane region" description="Helical" evidence="8">
    <location>
        <begin position="300"/>
        <end position="322"/>
    </location>
</feature>
<dbReference type="GO" id="GO:0016020">
    <property type="term" value="C:membrane"/>
    <property type="evidence" value="ECO:0007669"/>
    <property type="project" value="UniProtKB-SubCell"/>
</dbReference>
<feature type="transmembrane region" description="Helical" evidence="8">
    <location>
        <begin position="328"/>
        <end position="350"/>
    </location>
</feature>
<feature type="transmembrane region" description="Helical" evidence="8">
    <location>
        <begin position="362"/>
        <end position="382"/>
    </location>
</feature>
<feature type="transmembrane region" description="Helical" evidence="8">
    <location>
        <begin position="205"/>
        <end position="230"/>
    </location>
</feature>
<evidence type="ECO:0000313" key="11">
    <source>
        <dbReference type="Proteomes" id="UP000323707"/>
    </source>
</evidence>
<feature type="transmembrane region" description="Helical" evidence="8">
    <location>
        <begin position="29"/>
        <end position="49"/>
    </location>
</feature>
<evidence type="ECO:0000256" key="8">
    <source>
        <dbReference type="SAM" id="Phobius"/>
    </source>
</evidence>
<dbReference type="Proteomes" id="UP000323707">
    <property type="component" value="Unassembled WGS sequence"/>
</dbReference>
<dbReference type="GO" id="GO:0012505">
    <property type="term" value="C:endomembrane system"/>
    <property type="evidence" value="ECO:0007669"/>
    <property type="project" value="UniProtKB-SubCell"/>
</dbReference>
<feature type="transmembrane region" description="Helical" evidence="8">
    <location>
        <begin position="6"/>
        <end position="22"/>
    </location>
</feature>
<evidence type="ECO:0000259" key="9">
    <source>
        <dbReference type="Pfam" id="PF00361"/>
    </source>
</evidence>
<keyword evidence="4 8" id="KW-1133">Transmembrane helix</keyword>
<dbReference type="GO" id="GO:0048039">
    <property type="term" value="F:ubiquinone binding"/>
    <property type="evidence" value="ECO:0007669"/>
    <property type="project" value="TreeGrafter"/>
</dbReference>
<keyword evidence="5 8" id="KW-0472">Membrane</keyword>
<name>A0A5M9QHK7_9HELI</name>
<feature type="transmembrane region" description="Helical" evidence="8">
    <location>
        <begin position="104"/>
        <end position="122"/>
    </location>
</feature>
<dbReference type="InterPro" id="IPR001750">
    <property type="entry name" value="ND/Mrp_TM"/>
</dbReference>
<feature type="transmembrane region" description="Helical" evidence="8">
    <location>
        <begin position="272"/>
        <end position="293"/>
    </location>
</feature>
<protein>
    <submittedName>
        <fullName evidence="10">NADH-quinone oxidoreductase subunit M</fullName>
    </submittedName>
</protein>
<accession>A0A5M9QHK7</accession>